<evidence type="ECO:0000313" key="1">
    <source>
        <dbReference type="EMBL" id="KAD7477504.1"/>
    </source>
</evidence>
<comment type="caution">
    <text evidence="1">The sequence shown here is derived from an EMBL/GenBank/DDBJ whole genome shotgun (WGS) entry which is preliminary data.</text>
</comment>
<protein>
    <submittedName>
        <fullName evidence="1">Uncharacterized protein</fullName>
    </submittedName>
</protein>
<keyword evidence="2" id="KW-1185">Reference proteome</keyword>
<dbReference type="AlphaFoldDB" id="A0A5N6PYP9"/>
<dbReference type="Proteomes" id="UP000326396">
    <property type="component" value="Linkage Group LG1"/>
</dbReference>
<sequence length="130" mass="14757">MAPNRSPHLPIFDLRLPPFMAMVMVMTEATTGGGSDKEEVRWRPTEWRRGCKGLMASWLLDDCEDKMGENRAQNGVTDCPESRNEENFQSIELLDSSRPVDCVSPVEKVLCMHNVLTSVNRTGYIYALYD</sequence>
<evidence type="ECO:0000313" key="2">
    <source>
        <dbReference type="Proteomes" id="UP000326396"/>
    </source>
</evidence>
<reference evidence="1 2" key="1">
    <citation type="submission" date="2019-05" db="EMBL/GenBank/DDBJ databases">
        <title>Mikania micrantha, genome provides insights into the molecular mechanism of rapid growth.</title>
        <authorList>
            <person name="Liu B."/>
        </authorList>
    </citation>
    <scope>NUCLEOTIDE SEQUENCE [LARGE SCALE GENOMIC DNA]</scope>
    <source>
        <strain evidence="1">NLD-2019</strain>
        <tissue evidence="1">Leaf</tissue>
    </source>
</reference>
<proteinExistence type="predicted"/>
<organism evidence="1 2">
    <name type="scientific">Mikania micrantha</name>
    <name type="common">bitter vine</name>
    <dbReference type="NCBI Taxonomy" id="192012"/>
    <lineage>
        <taxon>Eukaryota</taxon>
        <taxon>Viridiplantae</taxon>
        <taxon>Streptophyta</taxon>
        <taxon>Embryophyta</taxon>
        <taxon>Tracheophyta</taxon>
        <taxon>Spermatophyta</taxon>
        <taxon>Magnoliopsida</taxon>
        <taxon>eudicotyledons</taxon>
        <taxon>Gunneridae</taxon>
        <taxon>Pentapetalae</taxon>
        <taxon>asterids</taxon>
        <taxon>campanulids</taxon>
        <taxon>Asterales</taxon>
        <taxon>Asteraceae</taxon>
        <taxon>Asteroideae</taxon>
        <taxon>Heliantheae alliance</taxon>
        <taxon>Eupatorieae</taxon>
        <taxon>Mikania</taxon>
    </lineage>
</organism>
<accession>A0A5N6PYP9</accession>
<name>A0A5N6PYP9_9ASTR</name>
<gene>
    <name evidence="1" type="ORF">E3N88_00640</name>
</gene>
<dbReference type="EMBL" id="SZYD01000001">
    <property type="protein sequence ID" value="KAD7477504.1"/>
    <property type="molecule type" value="Genomic_DNA"/>
</dbReference>